<evidence type="ECO:0000256" key="5">
    <source>
        <dbReference type="ARBA" id="ARBA00022984"/>
    </source>
</evidence>
<keyword evidence="2" id="KW-1003">Cell membrane</keyword>
<feature type="transmembrane region" description="Helical" evidence="8">
    <location>
        <begin position="419"/>
        <end position="441"/>
    </location>
</feature>
<evidence type="ECO:0000256" key="6">
    <source>
        <dbReference type="ARBA" id="ARBA00022989"/>
    </source>
</evidence>
<feature type="transmembrane region" description="Helical" evidence="8">
    <location>
        <begin position="353"/>
        <end position="372"/>
    </location>
</feature>
<evidence type="ECO:0000313" key="10">
    <source>
        <dbReference type="Proteomes" id="UP000465031"/>
    </source>
</evidence>
<evidence type="ECO:0000256" key="7">
    <source>
        <dbReference type="ARBA" id="ARBA00023136"/>
    </source>
</evidence>
<evidence type="ECO:0000256" key="4">
    <source>
        <dbReference type="ARBA" id="ARBA00022960"/>
    </source>
</evidence>
<feature type="transmembrane region" description="Helical" evidence="8">
    <location>
        <begin position="191"/>
        <end position="220"/>
    </location>
</feature>
<gene>
    <name evidence="9" type="ORF">GSU10_01835</name>
</gene>
<dbReference type="GO" id="GO:0008360">
    <property type="term" value="P:regulation of cell shape"/>
    <property type="evidence" value="ECO:0007669"/>
    <property type="project" value="UniProtKB-KW"/>
</dbReference>
<feature type="transmembrane region" description="Helical" evidence="8">
    <location>
        <begin position="462"/>
        <end position="479"/>
    </location>
</feature>
<keyword evidence="3 8" id="KW-0812">Transmembrane</keyword>
<feature type="transmembrane region" description="Helical" evidence="8">
    <location>
        <begin position="160"/>
        <end position="179"/>
    </location>
</feature>
<evidence type="ECO:0000313" key="9">
    <source>
        <dbReference type="EMBL" id="QHC54520.1"/>
    </source>
</evidence>
<name>A0AAE6RHN6_9MICO</name>
<dbReference type="PANTHER" id="PTHR47019">
    <property type="entry name" value="LIPID II FLIPPASE MURJ"/>
    <property type="match status" value="1"/>
</dbReference>
<comment type="subcellular location">
    <subcellularLocation>
        <location evidence="1">Cell membrane</location>
        <topology evidence="1">Multi-pass membrane protein</topology>
    </subcellularLocation>
</comment>
<dbReference type="PANTHER" id="PTHR47019:SF1">
    <property type="entry name" value="LIPID II FLIPPASE MURJ"/>
    <property type="match status" value="1"/>
</dbReference>
<dbReference type="PRINTS" id="PR01806">
    <property type="entry name" value="VIRFACTRMVIN"/>
</dbReference>
<keyword evidence="6 8" id="KW-1133">Transmembrane helix</keyword>
<dbReference type="Proteomes" id="UP000465031">
    <property type="component" value="Chromosome"/>
</dbReference>
<keyword evidence="4" id="KW-0133">Cell shape</keyword>
<feature type="transmembrane region" description="Helical" evidence="8">
    <location>
        <begin position="91"/>
        <end position="115"/>
    </location>
</feature>
<evidence type="ECO:0000256" key="1">
    <source>
        <dbReference type="ARBA" id="ARBA00004651"/>
    </source>
</evidence>
<evidence type="ECO:0000256" key="2">
    <source>
        <dbReference type="ARBA" id="ARBA00022475"/>
    </source>
</evidence>
<dbReference type="Pfam" id="PF03023">
    <property type="entry name" value="MurJ"/>
    <property type="match status" value="1"/>
</dbReference>
<dbReference type="KEGG" id="rte:GSU10_01835"/>
<proteinExistence type="predicted"/>
<dbReference type="GO" id="GO:0005886">
    <property type="term" value="C:plasma membrane"/>
    <property type="evidence" value="ECO:0007669"/>
    <property type="project" value="UniProtKB-SubCell"/>
</dbReference>
<reference evidence="10" key="1">
    <citation type="submission" date="2019-12" db="EMBL/GenBank/DDBJ databases">
        <title>Complete and draft genome sequences of new strains and members of some known species of the genus Rathayibacter isolated from plants.</title>
        <authorList>
            <person name="Tarlachkov S.V."/>
            <person name="Starodumova I.P."/>
            <person name="Dorofeeva L.V."/>
            <person name="Prisyazhnaya N.V."/>
            <person name="Leyn S."/>
            <person name="Zlamal J."/>
            <person name="Elan M."/>
            <person name="Osterman A.L."/>
            <person name="Nadler S."/>
            <person name="Subbotin S.A."/>
            <person name="Evtushenko L.I."/>
        </authorList>
    </citation>
    <scope>NUCLEOTIDE SEQUENCE [LARGE SCALE GENOMIC DNA]</scope>
    <source>
        <strain evidence="10">VKM Ac-2761</strain>
    </source>
</reference>
<protein>
    <recommendedName>
        <fullName evidence="11">Peptidoglycan lipid II flippase</fullName>
    </recommendedName>
</protein>
<keyword evidence="5" id="KW-0573">Peptidoglycan synthesis</keyword>
<evidence type="ECO:0000256" key="8">
    <source>
        <dbReference type="SAM" id="Phobius"/>
    </source>
</evidence>
<evidence type="ECO:0000256" key="3">
    <source>
        <dbReference type="ARBA" id="ARBA00022692"/>
    </source>
</evidence>
<feature type="transmembrane region" description="Helical" evidence="8">
    <location>
        <begin position="284"/>
        <end position="308"/>
    </location>
</feature>
<feature type="transmembrane region" description="Helical" evidence="8">
    <location>
        <begin position="485"/>
        <end position="506"/>
    </location>
</feature>
<organism evidence="9 10">
    <name type="scientific">Rathayibacter tanaceti</name>
    <dbReference type="NCBI Taxonomy" id="1671680"/>
    <lineage>
        <taxon>Bacteria</taxon>
        <taxon>Bacillati</taxon>
        <taxon>Actinomycetota</taxon>
        <taxon>Actinomycetes</taxon>
        <taxon>Micrococcales</taxon>
        <taxon>Microbacteriaceae</taxon>
        <taxon>Rathayibacter</taxon>
    </lineage>
</organism>
<dbReference type="GO" id="GO:0034204">
    <property type="term" value="P:lipid translocation"/>
    <property type="evidence" value="ECO:0007669"/>
    <property type="project" value="TreeGrafter"/>
</dbReference>
<feature type="transmembrane region" description="Helical" evidence="8">
    <location>
        <begin position="329"/>
        <end position="347"/>
    </location>
</feature>
<sequence>MRSATGGMVVASFVSRILGFARLALLVVAIGSTSASVGGQVFEVANSAPTYLYGLIAGGVLGAVLVPQMVRARAAGPEGVRTLERLLTACLGGAALLTVACTLAAPAIVGLYAGAWSADWSLLATQMAYWCLPQIFFYVVFAVFSQLLNSAEKYGPGAWAPAFANLVSLLGIGAFLLAYPEAVTTPADGWTPAMVTLLCGSATAAIAAQGVIAAAFARAVGVRLRPRFGFGGLGGVSRDAVWVLLGALVAEASYVVVSNAATAAGQTMNRAGVDGPSLNSFSSAQLLLLLPHGILVVSVATAMFTPLSRDLHRGDRVAAATNLRRTEDSVLAVTLLSTVLFVGAAPLLTRFVFGTPVIGAVLQVLALSLVGFSQTYVLNRAMFALGRARDSLITQVLSALCVALGALVGGLLLGPELVVPAIALGTALGTTLSWAVARRLVRRHLGGVPPTAAQVRDRRSSLVAAAASICLAVPAGLLIEVPADRIAAAAMLVPTGLAIAAVFVIVHRVVGRRWLWSLLLGAP</sequence>
<dbReference type="EMBL" id="CP047186">
    <property type="protein sequence ID" value="QHC54520.1"/>
    <property type="molecule type" value="Genomic_DNA"/>
</dbReference>
<dbReference type="InterPro" id="IPR004268">
    <property type="entry name" value="MurJ"/>
</dbReference>
<keyword evidence="7 8" id="KW-0472">Membrane</keyword>
<feature type="transmembrane region" description="Helical" evidence="8">
    <location>
        <begin position="51"/>
        <end position="70"/>
    </location>
</feature>
<feature type="transmembrane region" description="Helical" evidence="8">
    <location>
        <begin position="392"/>
        <end position="413"/>
    </location>
</feature>
<accession>A0AAE6RHN6</accession>
<dbReference type="RefSeq" id="WP_068213410.1">
    <property type="nucleotide sequence ID" value="NZ_CP047186.1"/>
</dbReference>
<dbReference type="GO" id="GO:0009252">
    <property type="term" value="P:peptidoglycan biosynthetic process"/>
    <property type="evidence" value="ECO:0007669"/>
    <property type="project" value="UniProtKB-KW"/>
</dbReference>
<feature type="transmembrane region" description="Helical" evidence="8">
    <location>
        <begin position="127"/>
        <end position="148"/>
    </location>
</feature>
<evidence type="ECO:0008006" key="11">
    <source>
        <dbReference type="Google" id="ProtNLM"/>
    </source>
</evidence>
<dbReference type="GO" id="GO:0015648">
    <property type="term" value="F:lipid-linked peptidoglycan transporter activity"/>
    <property type="evidence" value="ECO:0007669"/>
    <property type="project" value="TreeGrafter"/>
</dbReference>
<dbReference type="InterPro" id="IPR051050">
    <property type="entry name" value="Lipid_II_flippase_MurJ/MviN"/>
</dbReference>
<dbReference type="AlphaFoldDB" id="A0AAE6RHN6"/>